<dbReference type="EMBL" id="FN653707">
    <property type="protein sequence ID" value="CBY15866.1"/>
    <property type="molecule type" value="Genomic_DNA"/>
</dbReference>
<reference evidence="1" key="1">
    <citation type="journal article" date="2010" name="Science">
        <title>Plasticity of animal genome architecture unmasked by rapid evolution of a pelagic tunicate.</title>
        <authorList>
            <person name="Denoeud F."/>
            <person name="Henriet S."/>
            <person name="Mungpakdee S."/>
            <person name="Aury J.M."/>
            <person name="Da Silva C."/>
            <person name="Brinkmann H."/>
            <person name="Mikhaleva J."/>
            <person name="Olsen L.C."/>
            <person name="Jubin C."/>
            <person name="Canestro C."/>
            <person name="Bouquet J.M."/>
            <person name="Danks G."/>
            <person name="Poulain J."/>
            <person name="Campsteijn C."/>
            <person name="Adamski M."/>
            <person name="Cross I."/>
            <person name="Yadetie F."/>
            <person name="Muffato M."/>
            <person name="Louis A."/>
            <person name="Butcher S."/>
            <person name="Tsagkogeorga G."/>
            <person name="Konrad A."/>
            <person name="Singh S."/>
            <person name="Jensen M.F."/>
            <person name="Cong E.H."/>
            <person name="Eikeseth-Otteraa H."/>
            <person name="Noel B."/>
            <person name="Anthouard V."/>
            <person name="Porcel B.M."/>
            <person name="Kachouri-Lafond R."/>
            <person name="Nishino A."/>
            <person name="Ugolini M."/>
            <person name="Chourrout P."/>
            <person name="Nishida H."/>
            <person name="Aasland R."/>
            <person name="Huzurbazar S."/>
            <person name="Westhof E."/>
            <person name="Delsuc F."/>
            <person name="Lehrach H."/>
            <person name="Reinhardt R."/>
            <person name="Weissenbach J."/>
            <person name="Roy S.W."/>
            <person name="Artiguenave F."/>
            <person name="Postlethwait J.H."/>
            <person name="Manak J.R."/>
            <person name="Thompson E.M."/>
            <person name="Jaillon O."/>
            <person name="Du Pasquier L."/>
            <person name="Boudinot P."/>
            <person name="Liberles D.A."/>
            <person name="Volff J.N."/>
            <person name="Philippe H."/>
            <person name="Lenhard B."/>
            <person name="Roest Crollius H."/>
            <person name="Wincker P."/>
            <person name="Chourrout D."/>
        </authorList>
    </citation>
    <scope>NUCLEOTIDE SEQUENCE [LARGE SCALE GENOMIC DNA]</scope>
</reference>
<dbReference type="AlphaFoldDB" id="E4Y1X2"/>
<dbReference type="InParanoid" id="E4Y1X2"/>
<name>E4Y1X2_OIKDI</name>
<evidence type="ECO:0000313" key="2">
    <source>
        <dbReference type="Proteomes" id="UP000001307"/>
    </source>
</evidence>
<evidence type="ECO:0000313" key="1">
    <source>
        <dbReference type="EMBL" id="CBY15866.1"/>
    </source>
</evidence>
<proteinExistence type="predicted"/>
<keyword evidence="2" id="KW-1185">Reference proteome</keyword>
<sequence>MVSVDDFFLTTDEMTIPAISPPDGATCEQFSLASSSNSPANFGAYGTYSRTAAVVFDWPVYQNENGWLAEMNKLGFWWISKDGDEIFIWGTQKGQNCPAALSGEAWWSTIGGRFSVVFQLTVLISSQEI</sequence>
<accession>E4Y1X2</accession>
<gene>
    <name evidence="1" type="ORF">GSOID_T00014190001</name>
</gene>
<protein>
    <submittedName>
        <fullName evidence="1">Uncharacterized protein</fullName>
    </submittedName>
</protein>
<dbReference type="Proteomes" id="UP000001307">
    <property type="component" value="Unassembled WGS sequence"/>
</dbReference>
<organism evidence="1">
    <name type="scientific">Oikopleura dioica</name>
    <name type="common">Tunicate</name>
    <dbReference type="NCBI Taxonomy" id="34765"/>
    <lineage>
        <taxon>Eukaryota</taxon>
        <taxon>Metazoa</taxon>
        <taxon>Chordata</taxon>
        <taxon>Tunicata</taxon>
        <taxon>Appendicularia</taxon>
        <taxon>Copelata</taxon>
        <taxon>Oikopleuridae</taxon>
        <taxon>Oikopleura</taxon>
    </lineage>
</organism>